<evidence type="ECO:0000256" key="7">
    <source>
        <dbReference type="PIRSR" id="PIRSR602403-1"/>
    </source>
</evidence>
<keyword evidence="9" id="KW-0812">Transmembrane</keyword>
<reference evidence="10" key="1">
    <citation type="journal article" date="2020" name="BMC Genomics">
        <title>Correction to: Identification and distribution of gene clusters required for synthesis of sphingolipid metabolism inhibitors in diverse species of the filamentous fungus Fusarium.</title>
        <authorList>
            <person name="Kim H.S."/>
            <person name="Lohmar J.M."/>
            <person name="Busman M."/>
            <person name="Brown D.W."/>
            <person name="Naumann T.A."/>
            <person name="Divon H.H."/>
            <person name="Lysoe E."/>
            <person name="Uhlig S."/>
            <person name="Proctor R.H."/>
        </authorList>
    </citation>
    <scope>NUCLEOTIDE SEQUENCE</scope>
    <source>
        <strain evidence="10">NRRL 22465</strain>
    </source>
</reference>
<keyword evidence="4 7" id="KW-0479">Metal-binding</keyword>
<keyword evidence="11" id="KW-1185">Reference proteome</keyword>
<dbReference type="InterPro" id="IPR036396">
    <property type="entry name" value="Cyt_P450_sf"/>
</dbReference>
<feature type="region of interest" description="Disordered" evidence="8">
    <location>
        <begin position="471"/>
        <end position="492"/>
    </location>
</feature>
<dbReference type="Proteomes" id="UP000635477">
    <property type="component" value="Unassembled WGS sequence"/>
</dbReference>
<keyword evidence="9" id="KW-0472">Membrane</keyword>
<evidence type="ECO:0000256" key="4">
    <source>
        <dbReference type="ARBA" id="ARBA00022723"/>
    </source>
</evidence>
<protein>
    <recommendedName>
        <fullName evidence="12">Cytochrome P450</fullName>
    </recommendedName>
</protein>
<dbReference type="OrthoDB" id="3366823at2759"/>
<dbReference type="PRINTS" id="PR00465">
    <property type="entry name" value="EP450IV"/>
</dbReference>
<evidence type="ECO:0000256" key="6">
    <source>
        <dbReference type="ARBA" id="ARBA00023033"/>
    </source>
</evidence>
<evidence type="ECO:0000313" key="11">
    <source>
        <dbReference type="Proteomes" id="UP000635477"/>
    </source>
</evidence>
<keyword evidence="9" id="KW-1133">Transmembrane helix</keyword>
<feature type="transmembrane region" description="Helical" evidence="9">
    <location>
        <begin position="20"/>
        <end position="40"/>
    </location>
</feature>
<dbReference type="PANTHER" id="PTHR24304">
    <property type="entry name" value="CYTOCHROME P450 FAMILY 7"/>
    <property type="match status" value="1"/>
</dbReference>
<comment type="cofactor">
    <cofactor evidence="1 7">
        <name>heme</name>
        <dbReference type="ChEBI" id="CHEBI:30413"/>
    </cofactor>
</comment>
<keyword evidence="6" id="KW-0560">Oxidoreductase</keyword>
<gene>
    <name evidence="10" type="ORF">FZEAL_2548</name>
</gene>
<evidence type="ECO:0000256" key="1">
    <source>
        <dbReference type="ARBA" id="ARBA00001971"/>
    </source>
</evidence>
<keyword evidence="6" id="KW-0503">Monooxygenase</keyword>
<evidence type="ECO:0000256" key="5">
    <source>
        <dbReference type="ARBA" id="ARBA00023004"/>
    </source>
</evidence>
<feature type="compositionally biased region" description="Basic and acidic residues" evidence="8">
    <location>
        <begin position="471"/>
        <end position="482"/>
    </location>
</feature>
<evidence type="ECO:0008006" key="12">
    <source>
        <dbReference type="Google" id="ProtNLM"/>
    </source>
</evidence>
<proteinExistence type="inferred from homology"/>
<dbReference type="EMBL" id="JABEYC010000153">
    <property type="protein sequence ID" value="KAF4981746.1"/>
    <property type="molecule type" value="Genomic_DNA"/>
</dbReference>
<keyword evidence="5 7" id="KW-0408">Iron</keyword>
<sequence>MNATNAGSPNGAYAVATSYGWLLVLLVLTFFLTHAYTALANQEYRDQGIREPPRVPYSIPVVGNTLGFVFDTERFLFSITSKFGKIPLRIFVGAEPMYFIPHGQPIQDLFKASRYLTNKPLGTTTVRNAFGCPPADLKIYTDDDSGIDAKPAPGWENVDPSHRFHFIQNRDIYTLLSGPSLNTMTQKFVQVLFKRIQNDANFRHDDWTEVHDLYGVLKDVLIRAAIEALCGEKFLELSPDFPDNFWAFDYHMPKLFKRLPRWLIPKSYRARDKALEGVVRYQEYCRKDLVLTDDEFQTRNWTPEFGTRLMSARQKMFLSLGFSIRGAASLDLGLLWAVNANAIPAAMWMLLECLLNHDIKARVMSEMEPSFIEGSLSFEIDKLCSGPLLTSIYCETLRVRAAAPVGRASLVPNLHLGKWRLKQGVAMLSMSWIAGRDASFWNTGRVLPDGAEEHPLDSFWAERFLQYHDDPTSGPIRKHDAKTSTPDKSTTRTFEDDRTARVVTEGTQGHWYPYGGGKKMCPGRFFAKQEMMAGVAVMLRAFDIELLDPDAAAKVGPNMDYFPFGTIPPNGKVAARIRRRKL</sequence>
<evidence type="ECO:0000256" key="8">
    <source>
        <dbReference type="SAM" id="MobiDB-lite"/>
    </source>
</evidence>
<dbReference type="CDD" id="cd11040">
    <property type="entry name" value="CYP7_CYP8-like"/>
    <property type="match status" value="1"/>
</dbReference>
<dbReference type="InterPro" id="IPR050529">
    <property type="entry name" value="CYP450_sterol_14alpha_dmase"/>
</dbReference>
<evidence type="ECO:0000256" key="3">
    <source>
        <dbReference type="ARBA" id="ARBA00022617"/>
    </source>
</evidence>
<dbReference type="InterPro" id="IPR002403">
    <property type="entry name" value="Cyt_P450_E_grp-IV"/>
</dbReference>
<dbReference type="GO" id="GO:0005506">
    <property type="term" value="F:iron ion binding"/>
    <property type="evidence" value="ECO:0007669"/>
    <property type="project" value="InterPro"/>
</dbReference>
<name>A0A8H4UQW5_9HYPO</name>
<dbReference type="SUPFAM" id="SSF48264">
    <property type="entry name" value="Cytochrome P450"/>
    <property type="match status" value="1"/>
</dbReference>
<dbReference type="PANTHER" id="PTHR24304:SF2">
    <property type="entry name" value="24-HYDROXYCHOLESTEROL 7-ALPHA-HYDROXYLASE"/>
    <property type="match status" value="1"/>
</dbReference>
<evidence type="ECO:0000313" key="10">
    <source>
        <dbReference type="EMBL" id="KAF4981746.1"/>
    </source>
</evidence>
<dbReference type="Gene3D" id="1.10.630.10">
    <property type="entry name" value="Cytochrome P450"/>
    <property type="match status" value="1"/>
</dbReference>
<feature type="binding site" description="axial binding residue" evidence="7">
    <location>
        <position position="521"/>
    </location>
    <ligand>
        <name>heme</name>
        <dbReference type="ChEBI" id="CHEBI:30413"/>
    </ligand>
    <ligandPart>
        <name>Fe</name>
        <dbReference type="ChEBI" id="CHEBI:18248"/>
    </ligandPart>
</feature>
<reference evidence="10" key="2">
    <citation type="submission" date="2020-05" db="EMBL/GenBank/DDBJ databases">
        <authorList>
            <person name="Kim H.-S."/>
            <person name="Proctor R.H."/>
            <person name="Brown D.W."/>
        </authorList>
    </citation>
    <scope>NUCLEOTIDE SEQUENCE</scope>
    <source>
        <strain evidence="10">NRRL 22465</strain>
    </source>
</reference>
<dbReference type="InterPro" id="IPR001128">
    <property type="entry name" value="Cyt_P450"/>
</dbReference>
<evidence type="ECO:0000256" key="9">
    <source>
        <dbReference type="SAM" id="Phobius"/>
    </source>
</evidence>
<dbReference type="GO" id="GO:0016705">
    <property type="term" value="F:oxidoreductase activity, acting on paired donors, with incorporation or reduction of molecular oxygen"/>
    <property type="evidence" value="ECO:0007669"/>
    <property type="project" value="InterPro"/>
</dbReference>
<dbReference type="Pfam" id="PF00067">
    <property type="entry name" value="p450"/>
    <property type="match status" value="2"/>
</dbReference>
<evidence type="ECO:0000256" key="2">
    <source>
        <dbReference type="ARBA" id="ARBA00010617"/>
    </source>
</evidence>
<accession>A0A8H4UQW5</accession>
<dbReference type="GO" id="GO:0008395">
    <property type="term" value="F:steroid hydroxylase activity"/>
    <property type="evidence" value="ECO:0007669"/>
    <property type="project" value="TreeGrafter"/>
</dbReference>
<comment type="caution">
    <text evidence="10">The sequence shown here is derived from an EMBL/GenBank/DDBJ whole genome shotgun (WGS) entry which is preliminary data.</text>
</comment>
<dbReference type="AlphaFoldDB" id="A0A8H4UQW5"/>
<keyword evidence="3 7" id="KW-0349">Heme</keyword>
<dbReference type="GO" id="GO:0020037">
    <property type="term" value="F:heme binding"/>
    <property type="evidence" value="ECO:0007669"/>
    <property type="project" value="InterPro"/>
</dbReference>
<organism evidence="10 11">
    <name type="scientific">Fusarium zealandicum</name>
    <dbReference type="NCBI Taxonomy" id="1053134"/>
    <lineage>
        <taxon>Eukaryota</taxon>
        <taxon>Fungi</taxon>
        <taxon>Dikarya</taxon>
        <taxon>Ascomycota</taxon>
        <taxon>Pezizomycotina</taxon>
        <taxon>Sordariomycetes</taxon>
        <taxon>Hypocreomycetidae</taxon>
        <taxon>Hypocreales</taxon>
        <taxon>Nectriaceae</taxon>
        <taxon>Fusarium</taxon>
        <taxon>Fusarium staphyleae species complex</taxon>
    </lineage>
</organism>
<comment type="similarity">
    <text evidence="2">Belongs to the cytochrome P450 family.</text>
</comment>